<dbReference type="EMBL" id="BMDO01000006">
    <property type="protein sequence ID" value="GGI51124.1"/>
    <property type="molecule type" value="Genomic_DNA"/>
</dbReference>
<evidence type="ECO:0000313" key="3">
    <source>
        <dbReference type="Proteomes" id="UP000662074"/>
    </source>
</evidence>
<sequence>MSSSTKHKLIIYQLLPRLFGNTNTTNKFYGSVEENGSGKFNQITEKALTEIKGMGFTHIWYTGIIEHATMTDYSAYGITPDDPDVVKGPAGSPYAIKDYYDVDPDLAVDVPNRMAEFEALIERTHQQELKVIIDLVPNHVARTYHSDAKPAGVKDFGEDDDLTKAYSPQNDFYYIPGQPFTVPQDYNPGGDEFASPLKDGKFNENPAKGTGDDVFTASPSINNWFETIKLNYGVDFSKGYDMHFDPIPPVWQKMLDILCYWSAKGVDGFRCDMVEYVPSEFWAWIIPQMKQRYPELIFIGEAYQTGQYPNYLFSGKFDYLYDKVGLYDALKRLTCNEPDASTWQINNVWNNHCRGFDERMLRFMENHDEQRIASPHFAGDAWLAVPGMIVTATLATGPVMIYFGQEVGEPATQAEGFSGADGRTSIFDYCGVPEHQKWVNGGAFDGGQLTENQQALRSFYSRLLNISAQSQAIAEGKFYELMIANEHSEGFNERLYLYLRYTAQERVLIAVNFNRHEQNINIKLPDDLLNEFKLNGNVEFTDLLSGTPYVTADATQALPVILPAMQGLILKF</sequence>
<proteinExistence type="predicted"/>
<dbReference type="SUPFAM" id="SSF51011">
    <property type="entry name" value="Glycosyl hydrolase domain"/>
    <property type="match status" value="1"/>
</dbReference>
<dbReference type="Pfam" id="PF10438">
    <property type="entry name" value="Cyc-maltodext_C"/>
    <property type="match status" value="1"/>
</dbReference>
<gene>
    <name evidence="2" type="ORF">GCM10011425_23360</name>
</gene>
<dbReference type="SMART" id="SM00642">
    <property type="entry name" value="Aamy"/>
    <property type="match status" value="1"/>
</dbReference>
<dbReference type="InterPro" id="IPR019492">
    <property type="entry name" value="Cyclo-malto-dextrinase_C"/>
</dbReference>
<dbReference type="Pfam" id="PF00128">
    <property type="entry name" value="Alpha-amylase"/>
    <property type="match status" value="1"/>
</dbReference>
<dbReference type="SUPFAM" id="SSF51445">
    <property type="entry name" value="(Trans)glycosidases"/>
    <property type="match status" value="1"/>
</dbReference>
<dbReference type="CDD" id="cd11349">
    <property type="entry name" value="AmyAc_3"/>
    <property type="match status" value="1"/>
</dbReference>
<dbReference type="PANTHER" id="PTHR10357:SF205">
    <property type="entry name" value="O-GLYCOSYL HYDROLASE FAMILY 13"/>
    <property type="match status" value="1"/>
</dbReference>
<organism evidence="2 3">
    <name type="scientific">Mucilaginibacter galii</name>
    <dbReference type="NCBI Taxonomy" id="2005073"/>
    <lineage>
        <taxon>Bacteria</taxon>
        <taxon>Pseudomonadati</taxon>
        <taxon>Bacteroidota</taxon>
        <taxon>Sphingobacteriia</taxon>
        <taxon>Sphingobacteriales</taxon>
        <taxon>Sphingobacteriaceae</taxon>
        <taxon>Mucilaginibacter</taxon>
    </lineage>
</organism>
<dbReference type="InterPro" id="IPR017853">
    <property type="entry name" value="GH"/>
</dbReference>
<dbReference type="GO" id="GO:0009313">
    <property type="term" value="P:oligosaccharide catabolic process"/>
    <property type="evidence" value="ECO:0007669"/>
    <property type="project" value="TreeGrafter"/>
</dbReference>
<dbReference type="AlphaFoldDB" id="A0A917N239"/>
<feature type="domain" description="Glycosyl hydrolase family 13 catalytic" evidence="1">
    <location>
        <begin position="13"/>
        <end position="445"/>
    </location>
</feature>
<accession>A0A917N239</accession>
<reference evidence="2" key="1">
    <citation type="journal article" date="2014" name="Int. J. Syst. Evol. Microbiol.">
        <title>Complete genome sequence of Corynebacterium casei LMG S-19264T (=DSM 44701T), isolated from a smear-ripened cheese.</title>
        <authorList>
            <consortium name="US DOE Joint Genome Institute (JGI-PGF)"/>
            <person name="Walter F."/>
            <person name="Albersmeier A."/>
            <person name="Kalinowski J."/>
            <person name="Ruckert C."/>
        </authorList>
    </citation>
    <scope>NUCLEOTIDE SEQUENCE</scope>
    <source>
        <strain evidence="2">CCM 8711</strain>
    </source>
</reference>
<dbReference type="RefSeq" id="WP_229747117.1">
    <property type="nucleotide sequence ID" value="NZ_BMDO01000006.1"/>
</dbReference>
<dbReference type="Gene3D" id="3.20.20.80">
    <property type="entry name" value="Glycosidases"/>
    <property type="match status" value="2"/>
</dbReference>
<evidence type="ECO:0000259" key="1">
    <source>
        <dbReference type="SMART" id="SM00642"/>
    </source>
</evidence>
<comment type="caution">
    <text evidence="2">The sequence shown here is derived from an EMBL/GenBank/DDBJ whole genome shotgun (WGS) entry which is preliminary data.</text>
</comment>
<keyword evidence="3" id="KW-1185">Reference proteome</keyword>
<evidence type="ECO:0000313" key="2">
    <source>
        <dbReference type="EMBL" id="GGI51124.1"/>
    </source>
</evidence>
<dbReference type="Gene3D" id="2.60.40.1180">
    <property type="entry name" value="Golgi alpha-mannosidase II"/>
    <property type="match status" value="1"/>
</dbReference>
<name>A0A917N239_9SPHI</name>
<dbReference type="InterPro" id="IPR006047">
    <property type="entry name" value="GH13_cat_dom"/>
</dbReference>
<dbReference type="GO" id="GO:0004556">
    <property type="term" value="F:alpha-amylase activity"/>
    <property type="evidence" value="ECO:0007669"/>
    <property type="project" value="TreeGrafter"/>
</dbReference>
<protein>
    <submittedName>
        <fullName evidence="2">Alpha-amylase</fullName>
    </submittedName>
</protein>
<dbReference type="PANTHER" id="PTHR10357">
    <property type="entry name" value="ALPHA-AMYLASE FAMILY MEMBER"/>
    <property type="match status" value="1"/>
</dbReference>
<reference evidence="2" key="2">
    <citation type="submission" date="2020-09" db="EMBL/GenBank/DDBJ databases">
        <authorList>
            <person name="Sun Q."/>
            <person name="Sedlacek I."/>
        </authorList>
    </citation>
    <scope>NUCLEOTIDE SEQUENCE</scope>
    <source>
        <strain evidence="2">CCM 8711</strain>
    </source>
</reference>
<dbReference type="InterPro" id="IPR013780">
    <property type="entry name" value="Glyco_hydro_b"/>
</dbReference>
<dbReference type="Proteomes" id="UP000662074">
    <property type="component" value="Unassembled WGS sequence"/>
</dbReference>